<dbReference type="EMBL" id="KI926336">
    <property type="protein sequence ID" value="ETW37903.1"/>
    <property type="molecule type" value="Genomic_DNA"/>
</dbReference>
<gene>
    <name evidence="1" type="ORF">PFTANZ_01334</name>
</gene>
<dbReference type="AlphaFoldDB" id="A0A024WBI6"/>
<evidence type="ECO:0000313" key="2">
    <source>
        <dbReference type="Proteomes" id="UP000030708"/>
    </source>
</evidence>
<reference evidence="1 2" key="2">
    <citation type="submission" date="2013-02" db="EMBL/GenBank/DDBJ databases">
        <title>The Genome Sequence of Plasmodium falciparum Tanzania (2000708).</title>
        <authorList>
            <consortium name="The Broad Institute Genome Sequencing Platform"/>
            <consortium name="The Broad Institute Genome Sequencing Center for Infectious Disease"/>
            <person name="Neafsey D."/>
            <person name="Cheeseman I."/>
            <person name="Volkman S."/>
            <person name="Adams J."/>
            <person name="Walker B."/>
            <person name="Young S.K."/>
            <person name="Zeng Q."/>
            <person name="Gargeya S."/>
            <person name="Fitzgerald M."/>
            <person name="Haas B."/>
            <person name="Abouelleil A."/>
            <person name="Alvarado L."/>
            <person name="Arachchi H.M."/>
            <person name="Berlin A.M."/>
            <person name="Chapman S.B."/>
            <person name="Dewar J."/>
            <person name="Goldberg J."/>
            <person name="Griggs A."/>
            <person name="Gujja S."/>
            <person name="Hansen M."/>
            <person name="Howarth C."/>
            <person name="Imamovic A."/>
            <person name="Larimer J."/>
            <person name="McCowan C."/>
            <person name="Murphy C."/>
            <person name="Neiman D."/>
            <person name="Pearson M."/>
            <person name="Priest M."/>
            <person name="Roberts A."/>
            <person name="Saif S."/>
            <person name="Shea T."/>
            <person name="Sisk P."/>
            <person name="Sykes S."/>
            <person name="Wortman J."/>
            <person name="Nusbaum C."/>
            <person name="Birren B."/>
        </authorList>
    </citation>
    <scope>NUCLEOTIDE SEQUENCE [LARGE SCALE GENOMIC DNA]</scope>
    <source>
        <strain evidence="2">Tanzania (2000708)</strain>
    </source>
</reference>
<sequence>MCETEAKNTHYDIYKKISYMENDIKFLLLKKKKKKLNVSTYVYFLNAHNYLSVKIKNSHVFFYNIDIFIVHIACMEIRNEKKK</sequence>
<proteinExistence type="predicted"/>
<organism evidence="1 2">
    <name type="scientific">Plasmodium falciparum Tanzania</name>
    <name type="common">2000708</name>
    <dbReference type="NCBI Taxonomy" id="1036725"/>
    <lineage>
        <taxon>Eukaryota</taxon>
        <taxon>Sar</taxon>
        <taxon>Alveolata</taxon>
        <taxon>Apicomplexa</taxon>
        <taxon>Aconoidasida</taxon>
        <taxon>Haemosporida</taxon>
        <taxon>Plasmodiidae</taxon>
        <taxon>Plasmodium</taxon>
        <taxon>Plasmodium (Laverania)</taxon>
    </lineage>
</organism>
<name>A0A024WBI6_PLAFA</name>
<evidence type="ECO:0000313" key="1">
    <source>
        <dbReference type="EMBL" id="ETW37903.1"/>
    </source>
</evidence>
<reference evidence="1 2" key="1">
    <citation type="submission" date="2013-02" db="EMBL/GenBank/DDBJ databases">
        <title>The Genome Annotation of Plasmodium falciparum Tanzania (2000708).</title>
        <authorList>
            <consortium name="The Broad Institute Genome Sequencing Platform"/>
            <consortium name="The Broad Institute Genome Sequencing Center for Infectious Disease"/>
            <person name="Neafsey D."/>
            <person name="Hoffman S."/>
            <person name="Volkman S."/>
            <person name="Rosenthal P."/>
            <person name="Walker B."/>
            <person name="Young S.K."/>
            <person name="Zeng Q."/>
            <person name="Gargeya S."/>
            <person name="Fitzgerald M."/>
            <person name="Haas B."/>
            <person name="Abouelleil A."/>
            <person name="Allen A.W."/>
            <person name="Alvarado L."/>
            <person name="Arachchi H.M."/>
            <person name="Berlin A.M."/>
            <person name="Chapman S.B."/>
            <person name="Gainer-Dewar J."/>
            <person name="Goldberg J."/>
            <person name="Griggs A."/>
            <person name="Gujja S."/>
            <person name="Hansen M."/>
            <person name="Howarth C."/>
            <person name="Imamovic A."/>
            <person name="Ireland A."/>
            <person name="Larimer J."/>
            <person name="McCowan C."/>
            <person name="Murphy C."/>
            <person name="Pearson M."/>
            <person name="Poon T.W."/>
            <person name="Priest M."/>
            <person name="Roberts A."/>
            <person name="Saif S."/>
            <person name="Shea T."/>
            <person name="Sisk P."/>
            <person name="Sykes S."/>
            <person name="Wortman J."/>
            <person name="Nusbaum C."/>
            <person name="Birren B."/>
        </authorList>
    </citation>
    <scope>NUCLEOTIDE SEQUENCE [LARGE SCALE GENOMIC DNA]</scope>
    <source>
        <strain evidence="2">Tanzania (2000708)</strain>
    </source>
</reference>
<dbReference type="Proteomes" id="UP000030708">
    <property type="component" value="Unassembled WGS sequence"/>
</dbReference>
<accession>A0A024WBI6</accession>
<protein>
    <submittedName>
        <fullName evidence="1">Uncharacterized protein</fullName>
    </submittedName>
</protein>